<proteinExistence type="predicted"/>
<reference evidence="2" key="1">
    <citation type="submission" date="2016-11" db="EMBL/GenBank/DDBJ databases">
        <authorList>
            <person name="Varghese N."/>
            <person name="Submissions S."/>
        </authorList>
    </citation>
    <scope>NUCLEOTIDE SEQUENCE [LARGE SCALE GENOMIC DNA]</scope>
    <source>
        <strain evidence="2">DSM 26884</strain>
    </source>
</reference>
<name>A0A1M6K4Y7_9BACE</name>
<organism evidence="1 2">
    <name type="scientific">Bacteroides stercorirosoris</name>
    <dbReference type="NCBI Taxonomy" id="871324"/>
    <lineage>
        <taxon>Bacteria</taxon>
        <taxon>Pseudomonadati</taxon>
        <taxon>Bacteroidota</taxon>
        <taxon>Bacteroidia</taxon>
        <taxon>Bacteroidales</taxon>
        <taxon>Bacteroidaceae</taxon>
        <taxon>Bacteroides</taxon>
    </lineage>
</organism>
<gene>
    <name evidence="1" type="ORF">SAMN05444350_13430</name>
</gene>
<evidence type="ECO:0000313" key="1">
    <source>
        <dbReference type="EMBL" id="SHJ53981.1"/>
    </source>
</evidence>
<dbReference type="Proteomes" id="UP000184192">
    <property type="component" value="Unassembled WGS sequence"/>
</dbReference>
<dbReference type="AlphaFoldDB" id="A0A1M6K4Y7"/>
<dbReference type="RefSeq" id="WP_025832760.1">
    <property type="nucleotide sequence ID" value="NZ_FQZN01000034.1"/>
</dbReference>
<protein>
    <submittedName>
        <fullName evidence="1">Uncharacterized protein</fullName>
    </submittedName>
</protein>
<sequence length="105" mass="12408">MKKYSDSEEQKQTVNEPAAAYGLDLNSLKVETVQSVMQIENPRIVQEIRDYALRLMQEEEEYDYRNAPCQFTVEELKEELRKSREDSKAGRGYTTEEVLARRNLW</sequence>
<dbReference type="GeneID" id="92714171"/>
<keyword evidence="2" id="KW-1185">Reference proteome</keyword>
<dbReference type="eggNOG" id="ENOG503001Z">
    <property type="taxonomic scope" value="Bacteria"/>
</dbReference>
<dbReference type="EMBL" id="FQZN01000034">
    <property type="protein sequence ID" value="SHJ53981.1"/>
    <property type="molecule type" value="Genomic_DNA"/>
</dbReference>
<evidence type="ECO:0000313" key="2">
    <source>
        <dbReference type="Proteomes" id="UP000184192"/>
    </source>
</evidence>
<accession>A0A1M6K4Y7</accession>